<comment type="caution">
    <text evidence="2">The sequence shown here is derived from an EMBL/GenBank/DDBJ whole genome shotgun (WGS) entry which is preliminary data.</text>
</comment>
<dbReference type="InterPro" id="IPR032675">
    <property type="entry name" value="LRR_dom_sf"/>
</dbReference>
<dbReference type="Gene3D" id="3.80.10.10">
    <property type="entry name" value="Ribonuclease Inhibitor"/>
    <property type="match status" value="1"/>
</dbReference>
<proteinExistence type="predicted"/>
<evidence type="ECO:0008006" key="4">
    <source>
        <dbReference type="Google" id="ProtNLM"/>
    </source>
</evidence>
<sequence>MPPKKRSRKDDAANDTNAVAAAADVPSGPRPPQNSPLFTLPLELHRAIASHLGAPIPYSTNARTAFVLSQTCQQLRTIFLPLLWECWNVCVKSRNGGVWYKALGDFLQRASEGLAKQPELLSYVRTVNVIVTRYSSRTVLPPFARCLTLMPNLHTLQIIHAHTKMTSHLKQGFEGITIPSVRKLILPAWAHEVLRCCPNVTDLRCNSSEAVKLVPAIAKCCKKIEIFEGYSPAGDAGYKKILKAAPNLKELELDSMPTAETFKTLSAFKKLGTIQIKVVHQEIPSIESGAISKVVTDPLLQPAIEAAKAFLFRQKLLGASPRLVLKHRIPYKLPPDNPGGWAPTYHKHVLEQIPVESG</sequence>
<reference evidence="2" key="1">
    <citation type="submission" date="2023-03" db="EMBL/GenBank/DDBJ databases">
        <title>Massive genome expansion in bonnet fungi (Mycena s.s.) driven by repeated elements and novel gene families across ecological guilds.</title>
        <authorList>
            <consortium name="Lawrence Berkeley National Laboratory"/>
            <person name="Harder C.B."/>
            <person name="Miyauchi S."/>
            <person name="Viragh M."/>
            <person name="Kuo A."/>
            <person name="Thoen E."/>
            <person name="Andreopoulos B."/>
            <person name="Lu D."/>
            <person name="Skrede I."/>
            <person name="Drula E."/>
            <person name="Henrissat B."/>
            <person name="Morin E."/>
            <person name="Kohler A."/>
            <person name="Barry K."/>
            <person name="LaButti K."/>
            <person name="Morin E."/>
            <person name="Salamov A."/>
            <person name="Lipzen A."/>
            <person name="Mereny Z."/>
            <person name="Hegedus B."/>
            <person name="Baldrian P."/>
            <person name="Stursova M."/>
            <person name="Weitz H."/>
            <person name="Taylor A."/>
            <person name="Grigoriev I.V."/>
            <person name="Nagy L.G."/>
            <person name="Martin F."/>
            <person name="Kauserud H."/>
        </authorList>
    </citation>
    <scope>NUCLEOTIDE SEQUENCE</scope>
    <source>
        <strain evidence="2">9284</strain>
    </source>
</reference>
<evidence type="ECO:0000313" key="3">
    <source>
        <dbReference type="Proteomes" id="UP001221142"/>
    </source>
</evidence>
<feature type="compositionally biased region" description="Low complexity" evidence="1">
    <location>
        <begin position="14"/>
        <end position="25"/>
    </location>
</feature>
<feature type="region of interest" description="Disordered" evidence="1">
    <location>
        <begin position="1"/>
        <end position="36"/>
    </location>
</feature>
<gene>
    <name evidence="2" type="ORF">FB45DRAFT_1029907</name>
</gene>
<protein>
    <recommendedName>
        <fullName evidence="4">F-box domain-containing protein</fullName>
    </recommendedName>
</protein>
<evidence type="ECO:0000256" key="1">
    <source>
        <dbReference type="SAM" id="MobiDB-lite"/>
    </source>
</evidence>
<evidence type="ECO:0000313" key="2">
    <source>
        <dbReference type="EMBL" id="KAJ7625548.1"/>
    </source>
</evidence>
<dbReference type="AlphaFoldDB" id="A0AAD7BMI5"/>
<accession>A0AAD7BMI5</accession>
<name>A0AAD7BMI5_9AGAR</name>
<dbReference type="EMBL" id="JARKIF010000012">
    <property type="protein sequence ID" value="KAJ7625548.1"/>
    <property type="molecule type" value="Genomic_DNA"/>
</dbReference>
<organism evidence="2 3">
    <name type="scientific">Roridomyces roridus</name>
    <dbReference type="NCBI Taxonomy" id="1738132"/>
    <lineage>
        <taxon>Eukaryota</taxon>
        <taxon>Fungi</taxon>
        <taxon>Dikarya</taxon>
        <taxon>Basidiomycota</taxon>
        <taxon>Agaricomycotina</taxon>
        <taxon>Agaricomycetes</taxon>
        <taxon>Agaricomycetidae</taxon>
        <taxon>Agaricales</taxon>
        <taxon>Marasmiineae</taxon>
        <taxon>Mycenaceae</taxon>
        <taxon>Roridomyces</taxon>
    </lineage>
</organism>
<keyword evidence="3" id="KW-1185">Reference proteome</keyword>
<dbReference type="Proteomes" id="UP001221142">
    <property type="component" value="Unassembled WGS sequence"/>
</dbReference>